<proteinExistence type="inferred from homology"/>
<dbReference type="PROSITE" id="PS50931">
    <property type="entry name" value="HTH_LYSR"/>
    <property type="match status" value="1"/>
</dbReference>
<comment type="caution">
    <text evidence="6">The sequence shown here is derived from an EMBL/GenBank/DDBJ whole genome shotgun (WGS) entry which is preliminary data.</text>
</comment>
<keyword evidence="4" id="KW-0804">Transcription</keyword>
<evidence type="ECO:0000256" key="4">
    <source>
        <dbReference type="ARBA" id="ARBA00023163"/>
    </source>
</evidence>
<evidence type="ECO:0000256" key="3">
    <source>
        <dbReference type="ARBA" id="ARBA00023125"/>
    </source>
</evidence>
<dbReference type="Gene3D" id="1.10.10.10">
    <property type="entry name" value="Winged helix-like DNA-binding domain superfamily/Winged helix DNA-binding domain"/>
    <property type="match status" value="1"/>
</dbReference>
<dbReference type="PANTHER" id="PTHR30126">
    <property type="entry name" value="HTH-TYPE TRANSCRIPTIONAL REGULATOR"/>
    <property type="match status" value="1"/>
</dbReference>
<evidence type="ECO:0000313" key="7">
    <source>
        <dbReference type="Proteomes" id="UP001201217"/>
    </source>
</evidence>
<reference evidence="6 7" key="1">
    <citation type="submission" date="2022-01" db="EMBL/GenBank/DDBJ databases">
        <title>Maritalea mediterranea sp. nov., isolated from marine plastic residues from the Malva-rosa beach (Valencia, Spain).</title>
        <authorList>
            <person name="Vidal-Verdu A."/>
            <person name="Molina-Menor E."/>
            <person name="Pascual J."/>
            <person name="Pereto J."/>
            <person name="Porcar M."/>
        </authorList>
    </citation>
    <scope>NUCLEOTIDE SEQUENCE [LARGE SCALE GENOMIC DNA]</scope>
    <source>
        <strain evidence="6 7">P4.10X</strain>
    </source>
</reference>
<dbReference type="CDD" id="cd05466">
    <property type="entry name" value="PBP2_LTTR_substrate"/>
    <property type="match status" value="1"/>
</dbReference>
<dbReference type="RefSeq" id="WP_236115228.1">
    <property type="nucleotide sequence ID" value="NZ_JAKGTI010000003.1"/>
</dbReference>
<keyword evidence="3" id="KW-0238">DNA-binding</keyword>
<dbReference type="InterPro" id="IPR036390">
    <property type="entry name" value="WH_DNA-bd_sf"/>
</dbReference>
<evidence type="ECO:0000256" key="2">
    <source>
        <dbReference type="ARBA" id="ARBA00023015"/>
    </source>
</evidence>
<keyword evidence="2" id="KW-0805">Transcription regulation</keyword>
<dbReference type="SUPFAM" id="SSF53850">
    <property type="entry name" value="Periplasmic binding protein-like II"/>
    <property type="match status" value="1"/>
</dbReference>
<evidence type="ECO:0000256" key="1">
    <source>
        <dbReference type="ARBA" id="ARBA00009437"/>
    </source>
</evidence>
<organism evidence="6 7">
    <name type="scientific">Maritalea mediterranea</name>
    <dbReference type="NCBI Taxonomy" id="2909667"/>
    <lineage>
        <taxon>Bacteria</taxon>
        <taxon>Pseudomonadati</taxon>
        <taxon>Pseudomonadota</taxon>
        <taxon>Alphaproteobacteria</taxon>
        <taxon>Hyphomicrobiales</taxon>
        <taxon>Devosiaceae</taxon>
        <taxon>Maritalea</taxon>
    </lineage>
</organism>
<keyword evidence="7" id="KW-1185">Reference proteome</keyword>
<dbReference type="InterPro" id="IPR000847">
    <property type="entry name" value="LysR_HTH_N"/>
</dbReference>
<dbReference type="InterPro" id="IPR036388">
    <property type="entry name" value="WH-like_DNA-bd_sf"/>
</dbReference>
<dbReference type="EMBL" id="JAKGTI010000003">
    <property type="protein sequence ID" value="MCF4099535.1"/>
    <property type="molecule type" value="Genomic_DNA"/>
</dbReference>
<dbReference type="Gene3D" id="3.40.190.290">
    <property type="match status" value="1"/>
</dbReference>
<dbReference type="Pfam" id="PF03466">
    <property type="entry name" value="LysR_substrate"/>
    <property type="match status" value="1"/>
</dbReference>
<sequence length="283" mass="31788">MIRDWDHLRIFLAIARWGNLSSAAQHLGISQPTVTRALQALEQSLGTSLAVRGARGLTLTPAGVELQRHAFEMEQRALRIGEPHPQQVRISAGGWMSRFLSRHADQLIMPQVRLTLLNDYAAADLHRAEAEIALRNQLPKTGYYRVRKLASPAYALYGQSEKFSVQSDPGDCPWISFSDDQSHHATAKWLHRNHPHITPRLRCNQAINMLDALKAGIGIGILPRFVGDHEPDLSRLSANLDLDHQGLWLLVHQDMRQHRTIKTMIAHLLRLFECQSAALCPAA</sequence>
<dbReference type="Pfam" id="PF00126">
    <property type="entry name" value="HTH_1"/>
    <property type="match status" value="1"/>
</dbReference>
<dbReference type="PANTHER" id="PTHR30126:SF21">
    <property type="entry name" value="TRANSCRIPTIONAL REGULATOR-RELATED"/>
    <property type="match status" value="1"/>
</dbReference>
<accession>A0ABS9E9H7</accession>
<comment type="similarity">
    <text evidence="1">Belongs to the LysR transcriptional regulatory family.</text>
</comment>
<gene>
    <name evidence="6" type="ORF">L1I42_13655</name>
</gene>
<evidence type="ECO:0000313" key="6">
    <source>
        <dbReference type="EMBL" id="MCF4099535.1"/>
    </source>
</evidence>
<dbReference type="PRINTS" id="PR00039">
    <property type="entry name" value="HTHLYSR"/>
</dbReference>
<evidence type="ECO:0000259" key="5">
    <source>
        <dbReference type="PROSITE" id="PS50931"/>
    </source>
</evidence>
<dbReference type="InterPro" id="IPR005119">
    <property type="entry name" value="LysR_subst-bd"/>
</dbReference>
<dbReference type="Proteomes" id="UP001201217">
    <property type="component" value="Unassembled WGS sequence"/>
</dbReference>
<protein>
    <submittedName>
        <fullName evidence="6">LysR family transcriptional regulator</fullName>
    </submittedName>
</protein>
<dbReference type="SUPFAM" id="SSF46785">
    <property type="entry name" value="Winged helix' DNA-binding domain"/>
    <property type="match status" value="1"/>
</dbReference>
<feature type="domain" description="HTH lysR-type" evidence="5">
    <location>
        <begin position="1"/>
        <end position="60"/>
    </location>
</feature>
<name>A0ABS9E9H7_9HYPH</name>